<evidence type="ECO:0000256" key="1">
    <source>
        <dbReference type="ARBA" id="ARBA00022679"/>
    </source>
</evidence>
<feature type="domain" description="Glycosyl transferase family 1" evidence="2">
    <location>
        <begin position="192"/>
        <end position="350"/>
    </location>
</feature>
<comment type="caution">
    <text evidence="4">The sequence shown here is derived from an EMBL/GenBank/DDBJ whole genome shotgun (WGS) entry which is preliminary data.</text>
</comment>
<keyword evidence="1" id="KW-0808">Transferase</keyword>
<dbReference type="PANTHER" id="PTHR46401">
    <property type="entry name" value="GLYCOSYLTRANSFERASE WBBK-RELATED"/>
    <property type="match status" value="1"/>
</dbReference>
<proteinExistence type="predicted"/>
<gene>
    <name evidence="4" type="ORF">ASJ80_02725</name>
</gene>
<dbReference type="PANTHER" id="PTHR46401:SF2">
    <property type="entry name" value="GLYCOSYLTRANSFERASE WBBK-RELATED"/>
    <property type="match status" value="1"/>
</dbReference>
<feature type="domain" description="Glycosyltransferase subfamily 4-like N-terminal" evidence="3">
    <location>
        <begin position="27"/>
        <end position="181"/>
    </location>
</feature>
<dbReference type="InterPro" id="IPR028098">
    <property type="entry name" value="Glyco_trans_4-like_N"/>
</dbReference>
<evidence type="ECO:0000313" key="5">
    <source>
        <dbReference type="Proteomes" id="UP000217784"/>
    </source>
</evidence>
<accession>A0A2A2H3J0</accession>
<evidence type="ECO:0000259" key="3">
    <source>
        <dbReference type="Pfam" id="PF13439"/>
    </source>
</evidence>
<reference evidence="4 5" key="1">
    <citation type="journal article" date="2017" name="BMC Genomics">
        <title>Genomic analysis of methanogenic archaea reveals a shift towards energy conservation.</title>
        <authorList>
            <person name="Gilmore S.P."/>
            <person name="Henske J.K."/>
            <person name="Sexton J.A."/>
            <person name="Solomon K.V."/>
            <person name="Seppala S."/>
            <person name="Yoo J.I."/>
            <person name="Huyett L.M."/>
            <person name="Pressman A."/>
            <person name="Cogan J.Z."/>
            <person name="Kivenson V."/>
            <person name="Peng X."/>
            <person name="Tan Y."/>
            <person name="Valentine D.L."/>
            <person name="O'Malley M.A."/>
        </authorList>
    </citation>
    <scope>NUCLEOTIDE SEQUENCE [LARGE SCALE GENOMIC DNA]</scope>
    <source>
        <strain evidence="4 5">M.o.H.</strain>
    </source>
</reference>
<dbReference type="RefSeq" id="WP_069583644.1">
    <property type="nucleotide sequence ID" value="NZ_LMVM01000033.1"/>
</dbReference>
<protein>
    <recommendedName>
        <fullName evidence="6">Glycosyltransferase subfamily 4-like N-terminal domain-containing protein</fullName>
    </recommendedName>
</protein>
<dbReference type="Pfam" id="PF13439">
    <property type="entry name" value="Glyco_transf_4"/>
    <property type="match status" value="1"/>
</dbReference>
<dbReference type="Pfam" id="PF00534">
    <property type="entry name" value="Glycos_transf_1"/>
    <property type="match status" value="1"/>
</dbReference>
<organism evidence="4 5">
    <name type="scientific">Methanobacterium bryantii</name>
    <dbReference type="NCBI Taxonomy" id="2161"/>
    <lineage>
        <taxon>Archaea</taxon>
        <taxon>Methanobacteriati</taxon>
        <taxon>Methanobacteriota</taxon>
        <taxon>Methanomada group</taxon>
        <taxon>Methanobacteria</taxon>
        <taxon>Methanobacteriales</taxon>
        <taxon>Methanobacteriaceae</taxon>
        <taxon>Methanobacterium</taxon>
    </lineage>
</organism>
<name>A0A2A2H3J0_METBR</name>
<evidence type="ECO:0000259" key="2">
    <source>
        <dbReference type="Pfam" id="PF00534"/>
    </source>
</evidence>
<dbReference type="Proteomes" id="UP000217784">
    <property type="component" value="Unassembled WGS sequence"/>
</dbReference>
<dbReference type="CDD" id="cd03794">
    <property type="entry name" value="GT4_WbuB-like"/>
    <property type="match status" value="1"/>
</dbReference>
<evidence type="ECO:0000313" key="4">
    <source>
        <dbReference type="EMBL" id="PAV03948.1"/>
    </source>
</evidence>
<dbReference type="InterPro" id="IPR001296">
    <property type="entry name" value="Glyco_trans_1"/>
</dbReference>
<dbReference type="SUPFAM" id="SSF53756">
    <property type="entry name" value="UDP-Glycosyltransferase/glycogen phosphorylase"/>
    <property type="match status" value="1"/>
</dbReference>
<sequence>MKILSVCTSIPGNNSMWLRISKIGEILESKGHDVHFVHYIRKRSYNEIKNRDNLKNHSFIVVSPLTVHITHLKILINGNYDIVYGNTASSAFISLLGKLTKVPILFDMHGDIVEEFLIENKFSLLSSFIPKLIYKKLINSISLRLSNHIITVSNKMINNLNSTKGIPLEKMSYITNGIDLDLFKPSKNKNLDLKKTLKIENKFIFGYIGALDKWQGIDRFIDAAGEINDKNVVFLIVGWEKSERKNNIVYVPKVPYSQITDYYSICDVLTLPRPHHISTEVAAPTKFAEYTAMGKPVLTTNVGDAANLVKKYECGIVTKGDSPKNIVDGINEFLNLSKKQSDIMSKNSRELAEKEFDLKKIAIKLDNILNKI</sequence>
<evidence type="ECO:0008006" key="6">
    <source>
        <dbReference type="Google" id="ProtNLM"/>
    </source>
</evidence>
<dbReference type="EMBL" id="LMVM01000033">
    <property type="protein sequence ID" value="PAV03948.1"/>
    <property type="molecule type" value="Genomic_DNA"/>
</dbReference>
<dbReference type="GO" id="GO:0016757">
    <property type="term" value="F:glycosyltransferase activity"/>
    <property type="evidence" value="ECO:0007669"/>
    <property type="project" value="InterPro"/>
</dbReference>
<dbReference type="Gene3D" id="3.40.50.2000">
    <property type="entry name" value="Glycogen Phosphorylase B"/>
    <property type="match status" value="2"/>
</dbReference>
<keyword evidence="5" id="KW-1185">Reference proteome</keyword>
<dbReference type="AlphaFoldDB" id="A0A2A2H3J0"/>
<dbReference type="OrthoDB" id="132546at2157"/>